<evidence type="ECO:0000313" key="2">
    <source>
        <dbReference type="EMBL" id="HEO42501.1"/>
    </source>
</evidence>
<protein>
    <submittedName>
        <fullName evidence="2">Uncharacterized protein</fullName>
    </submittedName>
</protein>
<feature type="chain" id="PRO_5032971507" evidence="1">
    <location>
        <begin position="18"/>
        <end position="199"/>
    </location>
</feature>
<keyword evidence="1" id="KW-0732">Signal</keyword>
<comment type="caution">
    <text evidence="2">The sequence shown here is derived from an EMBL/GenBank/DDBJ whole genome shotgun (WGS) entry which is preliminary data.</text>
</comment>
<evidence type="ECO:0000256" key="1">
    <source>
        <dbReference type="SAM" id="SignalP"/>
    </source>
</evidence>
<accession>A0A831U5N6</accession>
<dbReference type="EMBL" id="DSHZ01000312">
    <property type="protein sequence ID" value="HEO42501.1"/>
    <property type="molecule type" value="Genomic_DNA"/>
</dbReference>
<proteinExistence type="predicted"/>
<name>A0A831U5N6_9DEIN</name>
<reference evidence="2" key="1">
    <citation type="journal article" date="2020" name="mSystems">
        <title>Genome- and Community-Level Interaction Insights into Carbon Utilization and Element Cycling Functions of Hydrothermarchaeota in Hydrothermal Sediment.</title>
        <authorList>
            <person name="Zhou Z."/>
            <person name="Liu Y."/>
            <person name="Xu W."/>
            <person name="Pan J."/>
            <person name="Luo Z.H."/>
            <person name="Li M."/>
        </authorList>
    </citation>
    <scope>NUCLEOTIDE SEQUENCE [LARGE SCALE GENOMIC DNA]</scope>
    <source>
        <strain evidence="2">SpSt-189</strain>
    </source>
</reference>
<dbReference type="AlphaFoldDB" id="A0A831U5N6"/>
<organism evidence="2">
    <name type="scientific">Thermus islandicus</name>
    <dbReference type="NCBI Taxonomy" id="540988"/>
    <lineage>
        <taxon>Bacteria</taxon>
        <taxon>Thermotogati</taxon>
        <taxon>Deinococcota</taxon>
        <taxon>Deinococci</taxon>
        <taxon>Thermales</taxon>
        <taxon>Thermaceae</taxon>
        <taxon>Thermus</taxon>
    </lineage>
</organism>
<sequence length="199" mass="20748">MGRALALLLLALPRALAQTVSCDAADLLFDFSDPGPLQTLTVGGESYYVANLASYLLLLSGTSPMRFLPTQVVGGSGGRVACTLTTYTFGGFGGTLCGAGFTWCFRAGVTGSLPVPGDWGGRLYVLVQVASGNATSHVPTPTLLSAVPDGRGLASVGPFTFFTPAQLWIYYFLELSPTDAFSSLPTQGVLTLSYSLQTD</sequence>
<gene>
    <name evidence="2" type="ORF">ENP09_06485</name>
</gene>
<feature type="signal peptide" evidence="1">
    <location>
        <begin position="1"/>
        <end position="17"/>
    </location>
</feature>